<dbReference type="EC" id="7.2.2.11" evidence="10"/>
<evidence type="ECO:0000256" key="8">
    <source>
        <dbReference type="ARBA" id="ARBA00023136"/>
    </source>
</evidence>
<dbReference type="Proteomes" id="UP001596201">
    <property type="component" value="Unassembled WGS sequence"/>
</dbReference>
<comment type="caution">
    <text evidence="15">The sequence shown here is derived from an EMBL/GenBank/DDBJ whole genome shotgun (WGS) entry which is preliminary data.</text>
</comment>
<comment type="catalytic activity">
    <reaction evidence="12">
        <text>Ni(2+)(out) + ATP + H2O = Ni(2+)(in) + ADP + phosphate + H(+)</text>
        <dbReference type="Rhea" id="RHEA:15557"/>
        <dbReference type="ChEBI" id="CHEBI:15377"/>
        <dbReference type="ChEBI" id="CHEBI:15378"/>
        <dbReference type="ChEBI" id="CHEBI:30616"/>
        <dbReference type="ChEBI" id="CHEBI:43474"/>
        <dbReference type="ChEBI" id="CHEBI:49786"/>
        <dbReference type="ChEBI" id="CHEBI:456216"/>
        <dbReference type="EC" id="7.2.2.11"/>
    </reaction>
    <physiologicalReaction direction="left-to-right" evidence="12">
        <dbReference type="Rhea" id="RHEA:15558"/>
    </physiologicalReaction>
</comment>
<keyword evidence="16" id="KW-1185">Reference proteome</keyword>
<keyword evidence="8" id="KW-0472">Membrane</keyword>
<dbReference type="PANTHER" id="PTHR43297:SF13">
    <property type="entry name" value="NICKEL ABC TRANSPORTER, ATP-BINDING PROTEIN"/>
    <property type="match status" value="1"/>
</dbReference>
<dbReference type="PROSITE" id="PS50893">
    <property type="entry name" value="ABC_TRANSPORTER_2"/>
    <property type="match status" value="1"/>
</dbReference>
<dbReference type="InterPro" id="IPR050388">
    <property type="entry name" value="ABC_Ni/Peptide_Import"/>
</dbReference>
<dbReference type="PANTHER" id="PTHR43297">
    <property type="entry name" value="OLIGOPEPTIDE TRANSPORT ATP-BINDING PROTEIN APPD"/>
    <property type="match status" value="1"/>
</dbReference>
<keyword evidence="4" id="KW-0547">Nucleotide-binding</keyword>
<keyword evidence="5 15" id="KW-0067">ATP-binding</keyword>
<evidence type="ECO:0000256" key="12">
    <source>
        <dbReference type="ARBA" id="ARBA00048610"/>
    </source>
</evidence>
<feature type="domain" description="ABC transporter" evidence="14">
    <location>
        <begin position="8"/>
        <end position="257"/>
    </location>
</feature>
<keyword evidence="7" id="KW-0406">Ion transport</keyword>
<dbReference type="Pfam" id="PF08352">
    <property type="entry name" value="oligo_HPY"/>
    <property type="match status" value="1"/>
</dbReference>
<dbReference type="RefSeq" id="WP_227231251.1">
    <property type="nucleotide sequence ID" value="NZ_JAJCVJ010000003.1"/>
</dbReference>
<dbReference type="AlphaFoldDB" id="A0ABD5RHA1"/>
<dbReference type="Gene3D" id="3.40.50.300">
    <property type="entry name" value="P-loop containing nucleotide triphosphate hydrolases"/>
    <property type="match status" value="1"/>
</dbReference>
<proteinExistence type="predicted"/>
<dbReference type="CDD" id="cd03257">
    <property type="entry name" value="ABC_NikE_OppD_transporters"/>
    <property type="match status" value="1"/>
</dbReference>
<comment type="subunit">
    <text evidence="9">The complex is composed of two ATP-binding proteins (NikD and NikE), two transmembrane proteins (NikB and NikC) and a solute-binding protein (NikA).</text>
</comment>
<dbReference type="NCBIfam" id="TIGR01727">
    <property type="entry name" value="oligo_HPY"/>
    <property type="match status" value="1"/>
</dbReference>
<dbReference type="GO" id="GO:0005886">
    <property type="term" value="C:plasma membrane"/>
    <property type="evidence" value="ECO:0007669"/>
    <property type="project" value="UniProtKB-SubCell"/>
</dbReference>
<evidence type="ECO:0000313" key="15">
    <source>
        <dbReference type="EMBL" id="MFC5369198.1"/>
    </source>
</evidence>
<dbReference type="GO" id="GO:0005524">
    <property type="term" value="F:ATP binding"/>
    <property type="evidence" value="ECO:0007669"/>
    <property type="project" value="UniProtKB-KW"/>
</dbReference>
<evidence type="ECO:0000256" key="5">
    <source>
        <dbReference type="ARBA" id="ARBA00022840"/>
    </source>
</evidence>
<evidence type="ECO:0000256" key="4">
    <source>
        <dbReference type="ARBA" id="ARBA00022741"/>
    </source>
</evidence>
<dbReference type="SUPFAM" id="SSF52540">
    <property type="entry name" value="P-loop containing nucleoside triphosphate hydrolases"/>
    <property type="match status" value="1"/>
</dbReference>
<keyword evidence="6" id="KW-1278">Translocase</keyword>
<keyword evidence="3" id="KW-1003">Cell membrane</keyword>
<dbReference type="PROSITE" id="PS00211">
    <property type="entry name" value="ABC_TRANSPORTER_1"/>
    <property type="match status" value="1"/>
</dbReference>
<evidence type="ECO:0000256" key="10">
    <source>
        <dbReference type="ARBA" id="ARBA00039098"/>
    </source>
</evidence>
<dbReference type="InterPro" id="IPR003439">
    <property type="entry name" value="ABC_transporter-like_ATP-bd"/>
</dbReference>
<organism evidence="15 16">
    <name type="scientific">Salinirubrum litoreum</name>
    <dbReference type="NCBI Taxonomy" id="1126234"/>
    <lineage>
        <taxon>Archaea</taxon>
        <taxon>Methanobacteriati</taxon>
        <taxon>Methanobacteriota</taxon>
        <taxon>Stenosarchaea group</taxon>
        <taxon>Halobacteria</taxon>
        <taxon>Halobacteriales</taxon>
        <taxon>Haloferacaceae</taxon>
        <taxon>Salinirubrum</taxon>
    </lineage>
</organism>
<evidence type="ECO:0000256" key="6">
    <source>
        <dbReference type="ARBA" id="ARBA00022967"/>
    </source>
</evidence>
<dbReference type="InterPro" id="IPR027417">
    <property type="entry name" value="P-loop_NTPase"/>
</dbReference>
<evidence type="ECO:0000256" key="7">
    <source>
        <dbReference type="ARBA" id="ARBA00023065"/>
    </source>
</evidence>
<gene>
    <name evidence="15" type="ORF">ACFPJ5_19905</name>
</gene>
<dbReference type="Pfam" id="PF00005">
    <property type="entry name" value="ABC_tran"/>
    <property type="match status" value="1"/>
</dbReference>
<evidence type="ECO:0000256" key="1">
    <source>
        <dbReference type="ARBA" id="ARBA00004202"/>
    </source>
</evidence>
<dbReference type="GO" id="GO:0015413">
    <property type="term" value="F:ABC-type nickel transporter activity"/>
    <property type="evidence" value="ECO:0007669"/>
    <property type="project" value="UniProtKB-EC"/>
</dbReference>
<evidence type="ECO:0000256" key="9">
    <source>
        <dbReference type="ARBA" id="ARBA00038669"/>
    </source>
</evidence>
<evidence type="ECO:0000256" key="13">
    <source>
        <dbReference type="SAM" id="MobiDB-lite"/>
    </source>
</evidence>
<sequence length="354" mass="39187">MSSPRLSVRDLEVTYTTKHDEVKAVDRVSFDVYDDEIFGVVGESGCGKSTLASTILRLLDDNGEITGGEIWYGDRDLAAMSESELAREIRGREISMVFQDPNTSLDPVYTIGRQLIETIRQHLDVSKREARRRAIQSLADVGIPSPEDRLDDYPHQFSGGMRQRVVIAIALSCDPGLLIADEPTTGLDVSIQAQILDLLEDINDNHDTSVVLITHDLGVVAEVCDRVGVMYAGNLVEVSPVDVVYDDPKHPYTEDLLRSIPETHEMKAELTVIKGTPPDLREPPSGCRYHPRCTKVCSDACETGDIPRVYQEDGSAVRCYLYDPAENPEYEGSAAGDDEHPDGRLERPEGSDRL</sequence>
<accession>A0ABD5RHA1</accession>
<protein>
    <recommendedName>
        <fullName evidence="11">Nickel import system ATP-binding protein NikD</fullName>
        <ecNumber evidence="10">7.2.2.11</ecNumber>
    </recommendedName>
</protein>
<dbReference type="SMART" id="SM00382">
    <property type="entry name" value="AAA"/>
    <property type="match status" value="1"/>
</dbReference>
<evidence type="ECO:0000256" key="11">
    <source>
        <dbReference type="ARBA" id="ARBA00044143"/>
    </source>
</evidence>
<feature type="region of interest" description="Disordered" evidence="13">
    <location>
        <begin position="327"/>
        <end position="354"/>
    </location>
</feature>
<evidence type="ECO:0000256" key="3">
    <source>
        <dbReference type="ARBA" id="ARBA00022475"/>
    </source>
</evidence>
<dbReference type="InterPro" id="IPR013563">
    <property type="entry name" value="Oligopep_ABC_C"/>
</dbReference>
<feature type="compositionally biased region" description="Basic and acidic residues" evidence="13">
    <location>
        <begin position="337"/>
        <end position="354"/>
    </location>
</feature>
<comment type="subcellular location">
    <subcellularLocation>
        <location evidence="1">Cell membrane</location>
        <topology evidence="1">Peripheral membrane protein</topology>
    </subcellularLocation>
</comment>
<keyword evidence="2" id="KW-0813">Transport</keyword>
<dbReference type="EMBL" id="JBHSKX010000004">
    <property type="protein sequence ID" value="MFC5369198.1"/>
    <property type="molecule type" value="Genomic_DNA"/>
</dbReference>
<reference evidence="15 16" key="1">
    <citation type="journal article" date="2019" name="Int. J. Syst. Evol. Microbiol.">
        <title>The Global Catalogue of Microorganisms (GCM) 10K type strain sequencing project: providing services to taxonomists for standard genome sequencing and annotation.</title>
        <authorList>
            <consortium name="The Broad Institute Genomics Platform"/>
            <consortium name="The Broad Institute Genome Sequencing Center for Infectious Disease"/>
            <person name="Wu L."/>
            <person name="Ma J."/>
        </authorList>
    </citation>
    <scope>NUCLEOTIDE SEQUENCE [LARGE SCALE GENOMIC DNA]</scope>
    <source>
        <strain evidence="15 16">CGMCC 1.12237</strain>
    </source>
</reference>
<evidence type="ECO:0000259" key="14">
    <source>
        <dbReference type="PROSITE" id="PS50893"/>
    </source>
</evidence>
<dbReference type="InterPro" id="IPR017871">
    <property type="entry name" value="ABC_transporter-like_CS"/>
</dbReference>
<evidence type="ECO:0000256" key="2">
    <source>
        <dbReference type="ARBA" id="ARBA00022448"/>
    </source>
</evidence>
<dbReference type="FunFam" id="3.40.50.300:FF:000016">
    <property type="entry name" value="Oligopeptide ABC transporter ATP-binding component"/>
    <property type="match status" value="1"/>
</dbReference>
<name>A0ABD5RHA1_9EURY</name>
<evidence type="ECO:0000313" key="16">
    <source>
        <dbReference type="Proteomes" id="UP001596201"/>
    </source>
</evidence>
<dbReference type="InterPro" id="IPR003593">
    <property type="entry name" value="AAA+_ATPase"/>
</dbReference>